<evidence type="ECO:0000259" key="10">
    <source>
        <dbReference type="PROSITE" id="PS50011"/>
    </source>
</evidence>
<keyword evidence="2" id="KW-0808">Transferase</keyword>
<dbReference type="PROSITE" id="PS00107">
    <property type="entry name" value="PROTEIN_KINASE_ATP"/>
    <property type="match status" value="1"/>
</dbReference>
<accession>A0A835DPW8</accession>
<evidence type="ECO:0000313" key="11">
    <source>
        <dbReference type="EMBL" id="KAF8411603.1"/>
    </source>
</evidence>
<dbReference type="AlphaFoldDB" id="A0A835DPW8"/>
<dbReference type="InterPro" id="IPR001245">
    <property type="entry name" value="Ser-Thr/Tyr_kinase_cat_dom"/>
</dbReference>
<comment type="similarity">
    <text evidence="7">Belongs to the protein kinase superfamily.</text>
</comment>
<evidence type="ECO:0000256" key="7">
    <source>
        <dbReference type="RuleBase" id="RU000304"/>
    </source>
</evidence>
<evidence type="ECO:0000256" key="6">
    <source>
        <dbReference type="PROSITE-ProRule" id="PRU10141"/>
    </source>
</evidence>
<feature type="binding site" evidence="6">
    <location>
        <position position="122"/>
    </location>
    <ligand>
        <name>ATP</name>
        <dbReference type="ChEBI" id="CHEBI:30616"/>
    </ligand>
</feature>
<keyword evidence="9" id="KW-0472">Membrane</keyword>
<dbReference type="OMA" id="VKPRCRC"/>
<protein>
    <recommendedName>
        <fullName evidence="10">Protein kinase domain-containing protein</fullName>
    </recommendedName>
</protein>
<keyword evidence="4" id="KW-0418">Kinase</keyword>
<proteinExistence type="inferred from homology"/>
<keyword evidence="12" id="KW-1185">Reference proteome</keyword>
<keyword evidence="5 6" id="KW-0067">ATP-binding</keyword>
<dbReference type="InterPro" id="IPR011009">
    <property type="entry name" value="Kinase-like_dom_sf"/>
</dbReference>
<evidence type="ECO:0000256" key="9">
    <source>
        <dbReference type="SAM" id="Phobius"/>
    </source>
</evidence>
<dbReference type="Pfam" id="PF07714">
    <property type="entry name" value="PK_Tyr_Ser-Thr"/>
    <property type="match status" value="1"/>
</dbReference>
<gene>
    <name evidence="11" type="ORF">HHK36_004160</name>
</gene>
<dbReference type="FunFam" id="1.10.510.10:FF:001077">
    <property type="entry name" value="Phytosulfokine receptor 2"/>
    <property type="match status" value="1"/>
</dbReference>
<dbReference type="CDD" id="cd14066">
    <property type="entry name" value="STKc_IRAK"/>
    <property type="match status" value="1"/>
</dbReference>
<feature type="transmembrane region" description="Helical" evidence="9">
    <location>
        <begin position="7"/>
        <end position="28"/>
    </location>
</feature>
<dbReference type="Gene3D" id="1.10.510.10">
    <property type="entry name" value="Transferase(Phosphotransferase) domain 1"/>
    <property type="match status" value="1"/>
</dbReference>
<dbReference type="InterPro" id="IPR000719">
    <property type="entry name" value="Prot_kinase_dom"/>
</dbReference>
<feature type="compositionally biased region" description="Basic residues" evidence="8">
    <location>
        <begin position="39"/>
        <end position="55"/>
    </location>
</feature>
<evidence type="ECO:0000256" key="8">
    <source>
        <dbReference type="SAM" id="MobiDB-lite"/>
    </source>
</evidence>
<dbReference type="InterPro" id="IPR017441">
    <property type="entry name" value="Protein_kinase_ATP_BS"/>
</dbReference>
<dbReference type="Gene3D" id="3.30.200.20">
    <property type="entry name" value="Phosphorylase Kinase, domain 1"/>
    <property type="match status" value="1"/>
</dbReference>
<feature type="compositionally biased region" description="Polar residues" evidence="8">
    <location>
        <begin position="59"/>
        <end position="69"/>
    </location>
</feature>
<dbReference type="InterPro" id="IPR008271">
    <property type="entry name" value="Ser/Thr_kinase_AS"/>
</dbReference>
<keyword evidence="1 7" id="KW-0723">Serine/threonine-protein kinase</keyword>
<dbReference type="GO" id="GO:0005524">
    <property type="term" value="F:ATP binding"/>
    <property type="evidence" value="ECO:0007669"/>
    <property type="project" value="UniProtKB-UniRule"/>
</dbReference>
<evidence type="ECO:0000256" key="4">
    <source>
        <dbReference type="ARBA" id="ARBA00022777"/>
    </source>
</evidence>
<keyword evidence="9" id="KW-1133">Transmembrane helix</keyword>
<dbReference type="Proteomes" id="UP000655225">
    <property type="component" value="Unassembled WGS sequence"/>
</dbReference>
<evidence type="ECO:0000256" key="1">
    <source>
        <dbReference type="ARBA" id="ARBA00022527"/>
    </source>
</evidence>
<dbReference type="SMART" id="SM00220">
    <property type="entry name" value="S_TKc"/>
    <property type="match status" value="1"/>
</dbReference>
<keyword evidence="9" id="KW-0812">Transmembrane</keyword>
<dbReference type="OrthoDB" id="4062651at2759"/>
<dbReference type="PROSITE" id="PS00108">
    <property type="entry name" value="PROTEIN_KINASE_ST"/>
    <property type="match status" value="1"/>
</dbReference>
<dbReference type="InterPro" id="IPR052059">
    <property type="entry name" value="CR_Ser/Thr_kinase"/>
</dbReference>
<dbReference type="PROSITE" id="PS50011">
    <property type="entry name" value="PROTEIN_KINASE_DOM"/>
    <property type="match status" value="1"/>
</dbReference>
<dbReference type="PANTHER" id="PTHR47973">
    <property type="entry name" value="CYSTEINE-RICH RECEPTOR-LIKE PROTEIN KINASE 3"/>
    <property type="match status" value="1"/>
</dbReference>
<dbReference type="FunFam" id="3.30.200.20:FF:000745">
    <property type="entry name" value="Phytosulfokine receptor 2"/>
    <property type="match status" value="1"/>
</dbReference>
<sequence>MDPRLQAVLAATASFFVVTLIFAVIYAFCQKTRTENHQTRTRTRTRTRARARARARTVENPNQMSTTIDESASFDPTLNRISMPELIVATRNFSADGIIGDGSFGLVYKARLHSGVTVAVKKLSQDAFQGFREFRAEMETLGKLRHQNIVKILGYCVSGADRILIYEFIEKGSLDQWLYDTSSEDDLSISSSSTLRPPLSWEMRTKIIRGIAMGLSYLHNLETPIIHRDIKASNVLLDSDFEAHIADFGLARKIQASHSHVSTQVAGTMGYMPPEYKDGVTVATVKADVYSFGILMVEVATGKRPNWPIKMENGKEVGLIQWARNMATQNRQMEMIDASVAKDGLREAEVKEFLRIACLCSSEIYKERPQMCEVILLLNQLSE</sequence>
<feature type="domain" description="Protein kinase" evidence="10">
    <location>
        <begin position="93"/>
        <end position="359"/>
    </location>
</feature>
<dbReference type="SUPFAM" id="SSF56112">
    <property type="entry name" value="Protein kinase-like (PK-like)"/>
    <property type="match status" value="1"/>
</dbReference>
<organism evidence="11 12">
    <name type="scientific">Tetracentron sinense</name>
    <name type="common">Spur-leaf</name>
    <dbReference type="NCBI Taxonomy" id="13715"/>
    <lineage>
        <taxon>Eukaryota</taxon>
        <taxon>Viridiplantae</taxon>
        <taxon>Streptophyta</taxon>
        <taxon>Embryophyta</taxon>
        <taxon>Tracheophyta</taxon>
        <taxon>Spermatophyta</taxon>
        <taxon>Magnoliopsida</taxon>
        <taxon>Trochodendrales</taxon>
        <taxon>Trochodendraceae</taxon>
        <taxon>Tetracentron</taxon>
    </lineage>
</organism>
<evidence type="ECO:0000256" key="2">
    <source>
        <dbReference type="ARBA" id="ARBA00022679"/>
    </source>
</evidence>
<evidence type="ECO:0000256" key="3">
    <source>
        <dbReference type="ARBA" id="ARBA00022741"/>
    </source>
</evidence>
<evidence type="ECO:0000313" key="12">
    <source>
        <dbReference type="Proteomes" id="UP000655225"/>
    </source>
</evidence>
<feature type="region of interest" description="Disordered" evidence="8">
    <location>
        <begin position="35"/>
        <end position="69"/>
    </location>
</feature>
<comment type="caution">
    <text evidence="11">The sequence shown here is derived from an EMBL/GenBank/DDBJ whole genome shotgun (WGS) entry which is preliminary data.</text>
</comment>
<reference evidence="11 12" key="1">
    <citation type="submission" date="2020-04" db="EMBL/GenBank/DDBJ databases">
        <title>Plant Genome Project.</title>
        <authorList>
            <person name="Zhang R.-G."/>
        </authorList>
    </citation>
    <scope>NUCLEOTIDE SEQUENCE [LARGE SCALE GENOMIC DNA]</scope>
    <source>
        <strain evidence="11">YNK0</strain>
        <tissue evidence="11">Leaf</tissue>
    </source>
</reference>
<name>A0A835DPW8_TETSI</name>
<dbReference type="EMBL" id="JABCRI010000002">
    <property type="protein sequence ID" value="KAF8411603.1"/>
    <property type="molecule type" value="Genomic_DNA"/>
</dbReference>
<dbReference type="GO" id="GO:0004674">
    <property type="term" value="F:protein serine/threonine kinase activity"/>
    <property type="evidence" value="ECO:0007669"/>
    <property type="project" value="UniProtKB-KW"/>
</dbReference>
<keyword evidence="3 6" id="KW-0547">Nucleotide-binding</keyword>
<evidence type="ECO:0000256" key="5">
    <source>
        <dbReference type="ARBA" id="ARBA00022840"/>
    </source>
</evidence>